<dbReference type="Proteomes" id="UP001139031">
    <property type="component" value="Unassembled WGS sequence"/>
</dbReference>
<comment type="similarity">
    <text evidence="1">Belongs to the peptidase M43B family.</text>
</comment>
<evidence type="ECO:0000313" key="10">
    <source>
        <dbReference type="EMBL" id="MBZ5713591.1"/>
    </source>
</evidence>
<dbReference type="Gene3D" id="3.40.390.10">
    <property type="entry name" value="Collagenase (Catalytic Domain)"/>
    <property type="match status" value="1"/>
</dbReference>
<proteinExistence type="inferred from homology"/>
<organism evidence="10 11">
    <name type="scientific">Nannocystis pusilla</name>
    <dbReference type="NCBI Taxonomy" id="889268"/>
    <lineage>
        <taxon>Bacteria</taxon>
        <taxon>Pseudomonadati</taxon>
        <taxon>Myxococcota</taxon>
        <taxon>Polyangia</taxon>
        <taxon>Nannocystales</taxon>
        <taxon>Nannocystaceae</taxon>
        <taxon>Nannocystis</taxon>
    </lineage>
</organism>
<name>A0ABS7TZK6_9BACT</name>
<evidence type="ECO:0000256" key="2">
    <source>
        <dbReference type="ARBA" id="ARBA00022670"/>
    </source>
</evidence>
<dbReference type="Pfam" id="PF05572">
    <property type="entry name" value="Peptidase_M43"/>
    <property type="match status" value="1"/>
</dbReference>
<evidence type="ECO:0000256" key="8">
    <source>
        <dbReference type="ARBA" id="ARBA00023157"/>
    </source>
</evidence>
<dbReference type="SUPFAM" id="SSF55486">
    <property type="entry name" value="Metalloproteases ('zincins'), catalytic domain"/>
    <property type="match status" value="1"/>
</dbReference>
<keyword evidence="2" id="KW-0645">Protease</keyword>
<accession>A0ABS7TZK6</accession>
<dbReference type="PANTHER" id="PTHR47466:SF1">
    <property type="entry name" value="METALLOPROTEASE MEP1 (AFU_ORTHOLOGUE AFUA_1G07730)-RELATED"/>
    <property type="match status" value="1"/>
</dbReference>
<dbReference type="InterPro" id="IPR024079">
    <property type="entry name" value="MetalloPept_cat_dom_sf"/>
</dbReference>
<dbReference type="PANTHER" id="PTHR47466">
    <property type="match status" value="1"/>
</dbReference>
<dbReference type="EMBL" id="JAIRAU010000043">
    <property type="protein sequence ID" value="MBZ5713591.1"/>
    <property type="molecule type" value="Genomic_DNA"/>
</dbReference>
<keyword evidence="3" id="KW-0479">Metal-binding</keyword>
<keyword evidence="4" id="KW-0732">Signal</keyword>
<evidence type="ECO:0000256" key="1">
    <source>
        <dbReference type="ARBA" id="ARBA00008721"/>
    </source>
</evidence>
<dbReference type="GO" id="GO:0008237">
    <property type="term" value="F:metallopeptidase activity"/>
    <property type="evidence" value="ECO:0007669"/>
    <property type="project" value="UniProtKB-KW"/>
</dbReference>
<sequence length="303" mass="32484">MKITRYCHVGLCVGVLACEAAQGAAYDEAAADTEVCEAGESEACGGEEFALGPAHDGRCGNHPTSLEVAAMEADISARVTAATHYPEARATIPVYFHVISDDAGSGDISETQITRQLDVLNKAFAGSGFDFSRAGVTRTRKSAWHLMAMDSAAESEAKSALRQGGARTLNVYVVNAVSLLGWATFPWWYSSDPQNDGIVVDRATFPGGHAVNFNSGLTAVHEVGHWLGLYHTFQNGCSFLGDFVGDTPAEQSPATGCPASRDSCKASGSDPIHNYMDYTNDTCRNEFTPGQRSRMSWNYSLFR</sequence>
<dbReference type="RefSeq" id="WP_224195329.1">
    <property type="nucleotide sequence ID" value="NZ_JAIRAU010000043.1"/>
</dbReference>
<feature type="domain" description="Peptidase M43 pregnancy-associated plasma-A" evidence="9">
    <location>
        <begin position="169"/>
        <end position="296"/>
    </location>
</feature>
<evidence type="ECO:0000313" key="11">
    <source>
        <dbReference type="Proteomes" id="UP001139031"/>
    </source>
</evidence>
<keyword evidence="5" id="KW-0378">Hydrolase</keyword>
<reference evidence="10" key="1">
    <citation type="submission" date="2021-08" db="EMBL/GenBank/DDBJ databases">
        <authorList>
            <person name="Stevens D.C."/>
        </authorList>
    </citation>
    <scope>NUCLEOTIDE SEQUENCE</scope>
    <source>
        <strain evidence="10">DSM 53165</strain>
    </source>
</reference>
<dbReference type="InterPro" id="IPR008754">
    <property type="entry name" value="Peptidase_M43"/>
</dbReference>
<keyword evidence="7 10" id="KW-0482">Metalloprotease</keyword>
<evidence type="ECO:0000256" key="5">
    <source>
        <dbReference type="ARBA" id="ARBA00022801"/>
    </source>
</evidence>
<evidence type="ECO:0000256" key="4">
    <source>
        <dbReference type="ARBA" id="ARBA00022729"/>
    </source>
</evidence>
<keyword evidence="6" id="KW-0862">Zinc</keyword>
<dbReference type="PROSITE" id="PS51257">
    <property type="entry name" value="PROKAR_LIPOPROTEIN"/>
    <property type="match status" value="1"/>
</dbReference>
<evidence type="ECO:0000256" key="6">
    <source>
        <dbReference type="ARBA" id="ARBA00022833"/>
    </source>
</evidence>
<evidence type="ECO:0000259" key="9">
    <source>
        <dbReference type="Pfam" id="PF05572"/>
    </source>
</evidence>
<evidence type="ECO:0000256" key="7">
    <source>
        <dbReference type="ARBA" id="ARBA00023049"/>
    </source>
</evidence>
<gene>
    <name evidence="10" type="ORF">K7C98_30525</name>
</gene>
<evidence type="ECO:0000256" key="3">
    <source>
        <dbReference type="ARBA" id="ARBA00022723"/>
    </source>
</evidence>
<dbReference type="CDD" id="cd04275">
    <property type="entry name" value="ZnMc_pappalysin_like"/>
    <property type="match status" value="1"/>
</dbReference>
<protein>
    <submittedName>
        <fullName evidence="10">Zinc metalloprotease</fullName>
    </submittedName>
</protein>
<keyword evidence="8" id="KW-1015">Disulfide bond</keyword>
<comment type="caution">
    <text evidence="10">The sequence shown here is derived from an EMBL/GenBank/DDBJ whole genome shotgun (WGS) entry which is preliminary data.</text>
</comment>
<keyword evidence="11" id="KW-1185">Reference proteome</keyword>